<dbReference type="HOGENOM" id="CLU_1939394_0_0_1"/>
<gene>
    <name evidence="2" type="ORF">SCLCIDRAFT_987839</name>
</gene>
<dbReference type="InParanoid" id="A0A0C3DUK4"/>
<accession>A0A0C3DUK4</accession>
<evidence type="ECO:0000313" key="2">
    <source>
        <dbReference type="EMBL" id="KIM59601.1"/>
    </source>
</evidence>
<dbReference type="Proteomes" id="UP000053989">
    <property type="component" value="Unassembled WGS sequence"/>
</dbReference>
<organism evidence="2 3">
    <name type="scientific">Scleroderma citrinum Foug A</name>
    <dbReference type="NCBI Taxonomy" id="1036808"/>
    <lineage>
        <taxon>Eukaryota</taxon>
        <taxon>Fungi</taxon>
        <taxon>Dikarya</taxon>
        <taxon>Basidiomycota</taxon>
        <taxon>Agaricomycotina</taxon>
        <taxon>Agaricomycetes</taxon>
        <taxon>Agaricomycetidae</taxon>
        <taxon>Boletales</taxon>
        <taxon>Sclerodermatineae</taxon>
        <taxon>Sclerodermataceae</taxon>
        <taxon>Scleroderma</taxon>
    </lineage>
</organism>
<evidence type="ECO:0000313" key="3">
    <source>
        <dbReference type="Proteomes" id="UP000053989"/>
    </source>
</evidence>
<name>A0A0C3DUK4_9AGAM</name>
<reference evidence="3" key="2">
    <citation type="submission" date="2015-01" db="EMBL/GenBank/DDBJ databases">
        <title>Evolutionary Origins and Diversification of the Mycorrhizal Mutualists.</title>
        <authorList>
            <consortium name="DOE Joint Genome Institute"/>
            <consortium name="Mycorrhizal Genomics Consortium"/>
            <person name="Kohler A."/>
            <person name="Kuo A."/>
            <person name="Nagy L.G."/>
            <person name="Floudas D."/>
            <person name="Copeland A."/>
            <person name="Barry K.W."/>
            <person name="Cichocki N."/>
            <person name="Veneault-Fourrey C."/>
            <person name="LaButti K."/>
            <person name="Lindquist E.A."/>
            <person name="Lipzen A."/>
            <person name="Lundell T."/>
            <person name="Morin E."/>
            <person name="Murat C."/>
            <person name="Riley R."/>
            <person name="Ohm R."/>
            <person name="Sun H."/>
            <person name="Tunlid A."/>
            <person name="Henrissat B."/>
            <person name="Grigoriev I.V."/>
            <person name="Hibbett D.S."/>
            <person name="Martin F."/>
        </authorList>
    </citation>
    <scope>NUCLEOTIDE SEQUENCE [LARGE SCALE GENOMIC DNA]</scope>
    <source>
        <strain evidence="3">Foug A</strain>
    </source>
</reference>
<dbReference type="OrthoDB" id="273181at2759"/>
<reference evidence="2 3" key="1">
    <citation type="submission" date="2014-04" db="EMBL/GenBank/DDBJ databases">
        <authorList>
            <consortium name="DOE Joint Genome Institute"/>
            <person name="Kuo A."/>
            <person name="Kohler A."/>
            <person name="Nagy L.G."/>
            <person name="Floudas D."/>
            <person name="Copeland A."/>
            <person name="Barry K.W."/>
            <person name="Cichocki N."/>
            <person name="Veneault-Fourrey C."/>
            <person name="LaButti K."/>
            <person name="Lindquist E.A."/>
            <person name="Lipzen A."/>
            <person name="Lundell T."/>
            <person name="Morin E."/>
            <person name="Murat C."/>
            <person name="Sun H."/>
            <person name="Tunlid A."/>
            <person name="Henrissat B."/>
            <person name="Grigoriev I.V."/>
            <person name="Hibbett D.S."/>
            <person name="Martin F."/>
            <person name="Nordberg H.P."/>
            <person name="Cantor M.N."/>
            <person name="Hua S.X."/>
        </authorList>
    </citation>
    <scope>NUCLEOTIDE SEQUENCE [LARGE SCALE GENOMIC DNA]</scope>
    <source>
        <strain evidence="2 3">Foug A</strain>
    </source>
</reference>
<feature type="region of interest" description="Disordered" evidence="1">
    <location>
        <begin position="48"/>
        <end position="71"/>
    </location>
</feature>
<dbReference type="AlphaFoldDB" id="A0A0C3DUK4"/>
<dbReference type="STRING" id="1036808.A0A0C3DUK4"/>
<evidence type="ECO:0000256" key="1">
    <source>
        <dbReference type="SAM" id="MobiDB-lite"/>
    </source>
</evidence>
<keyword evidence="3" id="KW-1185">Reference proteome</keyword>
<protein>
    <submittedName>
        <fullName evidence="2">Uncharacterized protein</fullName>
    </submittedName>
</protein>
<dbReference type="EMBL" id="KN822071">
    <property type="protein sequence ID" value="KIM59601.1"/>
    <property type="molecule type" value="Genomic_DNA"/>
</dbReference>
<proteinExistence type="predicted"/>
<sequence>MTYLTHAHHWPLSRTYAFVVRCHRSPNIGSVSEFMAFEACELGGRQNGTEMAADDEEQNGQECRLPHSRESLPPTLYSQEVDGGTNVGLVIGPDIKQLASCVACSCSPGDTTAHSATNWSLNWARRVKLW</sequence>